<comment type="caution">
    <text evidence="1">The sequence shown here is derived from an EMBL/GenBank/DDBJ whole genome shotgun (WGS) entry which is preliminary data.</text>
</comment>
<protein>
    <submittedName>
        <fullName evidence="1">Uncharacterized protein</fullName>
    </submittedName>
</protein>
<evidence type="ECO:0000313" key="1">
    <source>
        <dbReference type="EMBL" id="EXU99187.1"/>
    </source>
</evidence>
<evidence type="ECO:0000313" key="2">
    <source>
        <dbReference type="Proteomes" id="UP000030151"/>
    </source>
</evidence>
<reference evidence="1 2" key="1">
    <citation type="submission" date="2014-02" db="EMBL/GenBank/DDBJ databases">
        <title>The genome sequence of the entomopathogenic fungus Metarhizium robertsii ARSEF 2575.</title>
        <authorList>
            <person name="Giuliano Garisto Donzelli B."/>
            <person name="Roe B.A."/>
            <person name="Macmil S.L."/>
            <person name="Krasnoff S.B."/>
            <person name="Gibson D.M."/>
        </authorList>
    </citation>
    <scope>NUCLEOTIDE SEQUENCE [LARGE SCALE GENOMIC DNA]</scope>
    <source>
        <strain evidence="1 2">ARSEF 2575</strain>
    </source>
</reference>
<gene>
    <name evidence="1" type="ORF">X797_007615</name>
</gene>
<organism evidence="1 2">
    <name type="scientific">Metarhizium robertsii</name>
    <dbReference type="NCBI Taxonomy" id="568076"/>
    <lineage>
        <taxon>Eukaryota</taxon>
        <taxon>Fungi</taxon>
        <taxon>Dikarya</taxon>
        <taxon>Ascomycota</taxon>
        <taxon>Pezizomycotina</taxon>
        <taxon>Sordariomycetes</taxon>
        <taxon>Hypocreomycetidae</taxon>
        <taxon>Hypocreales</taxon>
        <taxon>Clavicipitaceae</taxon>
        <taxon>Metarhizium</taxon>
    </lineage>
</organism>
<dbReference type="Proteomes" id="UP000030151">
    <property type="component" value="Unassembled WGS sequence"/>
</dbReference>
<accession>A0A014NC25</accession>
<sequence length="197" mass="22028">MEKFKDRSVFCTKTGGTYSQIICSVYNKKGDGPINMDITCEHQEGGCDRCVNKGKSENAFGETEDWTCGPYETRMATRAPGEDKHTPTKEFIADQEADKVPNKADKFIGALWTNNGNLIDATGRIVYPAQEADKVPNKADKLRRPLFKNKNNLVDATRRVVHQAQKADKVPNKPNKLIGPFWNKGDHIVEGPGRIVY</sequence>
<dbReference type="HOGENOM" id="CLU_1384449_0_0_1"/>
<dbReference type="AlphaFoldDB" id="A0A014NC25"/>
<proteinExistence type="predicted"/>
<name>A0A014NC25_9HYPO</name>
<dbReference type="EMBL" id="JELW01000020">
    <property type="protein sequence ID" value="EXU99187.1"/>
    <property type="molecule type" value="Genomic_DNA"/>
</dbReference>